<dbReference type="InterPro" id="IPR002509">
    <property type="entry name" value="NODB_dom"/>
</dbReference>
<dbReference type="InterPro" id="IPR011330">
    <property type="entry name" value="Glyco_hydro/deAcase_b/a-brl"/>
</dbReference>
<evidence type="ECO:0000259" key="2">
    <source>
        <dbReference type="PROSITE" id="PS51677"/>
    </source>
</evidence>
<sequence length="432" mass="49717">MNRAFLFIIGIFCVYTIIPTLVVRLFGIGVYKKGTAGRGIALTFDDGPDPQYTPLLLDLLKQHKIRATFFVLGSKAEKYPKLIARMHEEGHLVGLHNYVHWANALMTPQKVRLQLNHSVNVIESIIGEKPVYYRPPWGIINVFDFLLMKRFRVILWSIIVGDWRSYGGKRRIKRKLLSKLGDGAIIVLHDSGQTLGANHDAPTFMLEALHEFIVKTLSKGYSFLRVDERMSLDERFDYVKLSMKKRIFVYLWFKWDKLFHVLFGVKPVDPENPLLFYRVRPYHGKTILLSDGEKIVSGDRVIELHFNNEMLFRMAIGSHSIVHLAVQIIRSVKEVLPHTVKISNDVHYSNIKAIYGITMIHRGANQLGFTLTNLPRGWFSYVTSLYLKVLLYTIHPKGKTRLKVKSDALTPKVLAISIQELKKRHLNGLMKT</sequence>
<dbReference type="InterPro" id="IPR054467">
    <property type="entry name" value="YkoP-like_dom"/>
</dbReference>
<protein>
    <submittedName>
        <fullName evidence="3">Polysaccharide deacetylase family protein</fullName>
    </submittedName>
</protein>
<keyword evidence="1" id="KW-1133">Transmembrane helix</keyword>
<dbReference type="Gene3D" id="3.20.20.370">
    <property type="entry name" value="Glycoside hydrolase/deacetylase"/>
    <property type="match status" value="1"/>
</dbReference>
<evidence type="ECO:0000313" key="4">
    <source>
        <dbReference type="Proteomes" id="UP001165962"/>
    </source>
</evidence>
<gene>
    <name evidence="3" type="ORF">G9U52_35365</name>
</gene>
<dbReference type="RefSeq" id="WP_166157055.1">
    <property type="nucleotide sequence ID" value="NZ_JAAOIW010000025.1"/>
</dbReference>
<organism evidence="3 4">
    <name type="scientific">Paenibacillus agricola</name>
    <dbReference type="NCBI Taxonomy" id="2716264"/>
    <lineage>
        <taxon>Bacteria</taxon>
        <taxon>Bacillati</taxon>
        <taxon>Bacillota</taxon>
        <taxon>Bacilli</taxon>
        <taxon>Bacillales</taxon>
        <taxon>Paenibacillaceae</taxon>
        <taxon>Paenibacillus</taxon>
    </lineage>
</organism>
<name>A0ABX0JI37_9BACL</name>
<feature type="domain" description="NodB homology" evidence="2">
    <location>
        <begin position="38"/>
        <end position="224"/>
    </location>
</feature>
<comment type="caution">
    <text evidence="3">The sequence shown here is derived from an EMBL/GenBank/DDBJ whole genome shotgun (WGS) entry which is preliminary data.</text>
</comment>
<feature type="transmembrane region" description="Helical" evidence="1">
    <location>
        <begin position="6"/>
        <end position="26"/>
    </location>
</feature>
<dbReference type="Pfam" id="PF01522">
    <property type="entry name" value="Polysacc_deac_1"/>
    <property type="match status" value="1"/>
</dbReference>
<dbReference type="Pfam" id="PF22790">
    <property type="entry name" value="YkoP"/>
    <property type="match status" value="1"/>
</dbReference>
<keyword evidence="1" id="KW-0472">Membrane</keyword>
<accession>A0ABX0JI37</accession>
<keyword evidence="4" id="KW-1185">Reference proteome</keyword>
<dbReference type="PANTHER" id="PTHR10587:SF137">
    <property type="entry name" value="4-DEOXY-4-FORMAMIDO-L-ARABINOSE-PHOSPHOUNDECAPRENOL DEFORMYLASE ARND-RELATED"/>
    <property type="match status" value="1"/>
</dbReference>
<dbReference type="CDD" id="cd10959">
    <property type="entry name" value="CE4_NodB_like_3"/>
    <property type="match status" value="1"/>
</dbReference>
<evidence type="ECO:0000313" key="3">
    <source>
        <dbReference type="EMBL" id="NHN35014.1"/>
    </source>
</evidence>
<proteinExistence type="predicted"/>
<evidence type="ECO:0000256" key="1">
    <source>
        <dbReference type="SAM" id="Phobius"/>
    </source>
</evidence>
<dbReference type="Proteomes" id="UP001165962">
    <property type="component" value="Unassembled WGS sequence"/>
</dbReference>
<dbReference type="EMBL" id="JAAOIW010000025">
    <property type="protein sequence ID" value="NHN35014.1"/>
    <property type="molecule type" value="Genomic_DNA"/>
</dbReference>
<dbReference type="PANTHER" id="PTHR10587">
    <property type="entry name" value="GLYCOSYL TRANSFERASE-RELATED"/>
    <property type="match status" value="1"/>
</dbReference>
<dbReference type="PROSITE" id="PS51677">
    <property type="entry name" value="NODB"/>
    <property type="match status" value="1"/>
</dbReference>
<keyword evidence="1" id="KW-0812">Transmembrane</keyword>
<reference evidence="3" key="1">
    <citation type="submission" date="2020-03" db="EMBL/GenBank/DDBJ databases">
        <title>Draft sequencing of Paenibacilllus sp. S3N08.</title>
        <authorList>
            <person name="Kim D.-U."/>
        </authorList>
    </citation>
    <scope>NUCLEOTIDE SEQUENCE</scope>
    <source>
        <strain evidence="3">S3N08</strain>
    </source>
</reference>
<dbReference type="SUPFAM" id="SSF88713">
    <property type="entry name" value="Glycoside hydrolase/deacetylase"/>
    <property type="match status" value="1"/>
</dbReference>
<dbReference type="InterPro" id="IPR050248">
    <property type="entry name" value="Polysacc_deacetylase_ArnD"/>
</dbReference>